<reference evidence="1 2" key="1">
    <citation type="submission" date="2018-06" db="EMBL/GenBank/DDBJ databases">
        <title>Comparative genomics reveals the genomic features of Rhizophagus irregularis, R. cerebriforme, R. diaphanum and Gigaspora rosea, and their symbiotic lifestyle signature.</title>
        <authorList>
            <person name="Morin E."/>
            <person name="San Clemente H."/>
            <person name="Chen E.C.H."/>
            <person name="De La Providencia I."/>
            <person name="Hainaut M."/>
            <person name="Kuo A."/>
            <person name="Kohler A."/>
            <person name="Murat C."/>
            <person name="Tang N."/>
            <person name="Roy S."/>
            <person name="Loubradou J."/>
            <person name="Henrissat B."/>
            <person name="Grigoriev I.V."/>
            <person name="Corradi N."/>
            <person name="Roux C."/>
            <person name="Martin F.M."/>
        </authorList>
    </citation>
    <scope>NUCLEOTIDE SEQUENCE [LARGE SCALE GENOMIC DNA]</scope>
    <source>
        <strain evidence="1 2">DAOM 227022</strain>
    </source>
</reference>
<dbReference type="AlphaFoldDB" id="A0A397SBP0"/>
<dbReference type="Proteomes" id="UP000265703">
    <property type="component" value="Unassembled WGS sequence"/>
</dbReference>
<name>A0A397SBP0_9GLOM</name>
<dbReference type="EMBL" id="QKYT01001155">
    <property type="protein sequence ID" value="RIA79764.1"/>
    <property type="molecule type" value="Genomic_DNA"/>
</dbReference>
<keyword evidence="2" id="KW-1185">Reference proteome</keyword>
<protein>
    <submittedName>
        <fullName evidence="1">Uncharacterized protein</fullName>
    </submittedName>
</protein>
<evidence type="ECO:0000313" key="2">
    <source>
        <dbReference type="Proteomes" id="UP000265703"/>
    </source>
</evidence>
<proteinExistence type="predicted"/>
<evidence type="ECO:0000313" key="1">
    <source>
        <dbReference type="EMBL" id="RIA79764.1"/>
    </source>
</evidence>
<comment type="caution">
    <text evidence="1">The sequence shown here is derived from an EMBL/GenBank/DDBJ whole genome shotgun (WGS) entry which is preliminary data.</text>
</comment>
<organism evidence="1 2">
    <name type="scientific">Glomus cerebriforme</name>
    <dbReference type="NCBI Taxonomy" id="658196"/>
    <lineage>
        <taxon>Eukaryota</taxon>
        <taxon>Fungi</taxon>
        <taxon>Fungi incertae sedis</taxon>
        <taxon>Mucoromycota</taxon>
        <taxon>Glomeromycotina</taxon>
        <taxon>Glomeromycetes</taxon>
        <taxon>Glomerales</taxon>
        <taxon>Glomeraceae</taxon>
        <taxon>Glomus</taxon>
    </lineage>
</organism>
<sequence length="540" mass="64466">MSKLPPYVLGPKLSEHRNLEKKEWPEILAYTKKKLEEVATSKDKRQIEKFQENILDTIDFYAANDFNLELNCHIQDLLLEQFSELKQKYGLRTSEENFDFNDYTSFIMYGGSSPTLSKEYLKRQYGKHYDKNYDYNSDYDEIVDCIEYVESMLNLMPSGAFKDIVNHISEWLENKKFFIKKKDIIKTSESEIYKISIDQHMQVYTNKINENVNVDLLCKDQQNSTNEIESDDYCIQHIHRFISHYDRDNWIRVSITIKKFFKDRQNTSESSPILILAFDKYKKCQTDNWTKRKNRSNRIKFINKKLILGPLRQSVYSSIEYTRNIIQRGQKKQNLNSILFIDKSHDMISFDIEKKVTQEDQQLISHDMNTKAKSSHDINRNLSHDETNSRKLIKNYTCSIKYNLDAKIKPKRCVGKNNLYVQHKKQSYFLFDIRDDAKWFIHTNDHSYVDMIHTIHHVISSSKKPNVKFKISKCLTSFFKDQKSINSTSRSKYYNRIRQLLLDKYNALNNRVNNVADNNRQTKTFIRFSYKKRSFYLVFI</sequence>
<accession>A0A397SBP0</accession>
<dbReference type="OrthoDB" id="2440711at2759"/>
<gene>
    <name evidence="1" type="ORF">C1645_882520</name>
</gene>